<protein>
    <submittedName>
        <fullName evidence="2">DCN1-like protein 2</fullName>
    </submittedName>
</protein>
<dbReference type="EMBL" id="GGEC01030062">
    <property type="protein sequence ID" value="MBX10546.1"/>
    <property type="molecule type" value="Transcribed_RNA"/>
</dbReference>
<evidence type="ECO:0000256" key="1">
    <source>
        <dbReference type="SAM" id="SignalP"/>
    </source>
</evidence>
<keyword evidence="1" id="KW-0732">Signal</keyword>
<organism evidence="2">
    <name type="scientific">Rhizophora mucronata</name>
    <name type="common">Asiatic mangrove</name>
    <dbReference type="NCBI Taxonomy" id="61149"/>
    <lineage>
        <taxon>Eukaryota</taxon>
        <taxon>Viridiplantae</taxon>
        <taxon>Streptophyta</taxon>
        <taxon>Embryophyta</taxon>
        <taxon>Tracheophyta</taxon>
        <taxon>Spermatophyta</taxon>
        <taxon>Magnoliopsida</taxon>
        <taxon>eudicotyledons</taxon>
        <taxon>Gunneridae</taxon>
        <taxon>Pentapetalae</taxon>
        <taxon>rosids</taxon>
        <taxon>fabids</taxon>
        <taxon>Malpighiales</taxon>
        <taxon>Rhizophoraceae</taxon>
        <taxon>Rhizophora</taxon>
    </lineage>
</organism>
<feature type="signal peptide" evidence="1">
    <location>
        <begin position="1"/>
        <end position="24"/>
    </location>
</feature>
<name>A0A2P2KXS7_RHIMU</name>
<dbReference type="AlphaFoldDB" id="A0A2P2KXS7"/>
<reference evidence="2" key="1">
    <citation type="submission" date="2018-02" db="EMBL/GenBank/DDBJ databases">
        <title>Rhizophora mucronata_Transcriptome.</title>
        <authorList>
            <person name="Meera S.P."/>
            <person name="Sreeshan A."/>
            <person name="Augustine A."/>
        </authorList>
    </citation>
    <scope>NUCLEOTIDE SEQUENCE</scope>
    <source>
        <tissue evidence="2">Leaf</tissue>
    </source>
</reference>
<sequence length="63" mass="7819">MRSVYYPLLVCLLTLFMFQKKTRGNKTKRAHPHLAWDILFIRFLYNDVQRRFVLLSYKRLERN</sequence>
<feature type="chain" id="PRO_5015123656" evidence="1">
    <location>
        <begin position="25"/>
        <end position="63"/>
    </location>
</feature>
<proteinExistence type="predicted"/>
<accession>A0A2P2KXS7</accession>
<evidence type="ECO:0000313" key="2">
    <source>
        <dbReference type="EMBL" id="MBX10546.1"/>
    </source>
</evidence>